<sequence>MLVRTVYVLARVETTRQLMTGLNDAKSTIRNRPCLSKMSVRHGSYSTLSHARFQSQLHGVTQSRITAKRQILFIDSPL</sequence>
<dbReference type="AlphaFoldDB" id="A0AAE0XYD1"/>
<accession>A0AAE0XYD1</accession>
<organism evidence="1 2">
    <name type="scientific">Elysia crispata</name>
    <name type="common">lettuce slug</name>
    <dbReference type="NCBI Taxonomy" id="231223"/>
    <lineage>
        <taxon>Eukaryota</taxon>
        <taxon>Metazoa</taxon>
        <taxon>Spiralia</taxon>
        <taxon>Lophotrochozoa</taxon>
        <taxon>Mollusca</taxon>
        <taxon>Gastropoda</taxon>
        <taxon>Heterobranchia</taxon>
        <taxon>Euthyneura</taxon>
        <taxon>Panpulmonata</taxon>
        <taxon>Sacoglossa</taxon>
        <taxon>Placobranchoidea</taxon>
        <taxon>Plakobranchidae</taxon>
        <taxon>Elysia</taxon>
    </lineage>
</organism>
<gene>
    <name evidence="1" type="ORF">RRG08_057484</name>
</gene>
<dbReference type="Proteomes" id="UP001283361">
    <property type="component" value="Unassembled WGS sequence"/>
</dbReference>
<keyword evidence="2" id="KW-1185">Reference proteome</keyword>
<comment type="caution">
    <text evidence="1">The sequence shown here is derived from an EMBL/GenBank/DDBJ whole genome shotgun (WGS) entry which is preliminary data.</text>
</comment>
<dbReference type="EMBL" id="JAWDGP010007385">
    <property type="protein sequence ID" value="KAK3721881.1"/>
    <property type="molecule type" value="Genomic_DNA"/>
</dbReference>
<evidence type="ECO:0000313" key="2">
    <source>
        <dbReference type="Proteomes" id="UP001283361"/>
    </source>
</evidence>
<reference evidence="1" key="1">
    <citation type="journal article" date="2023" name="G3 (Bethesda)">
        <title>A reference genome for the long-term kleptoplast-retaining sea slug Elysia crispata morphotype clarki.</title>
        <authorList>
            <person name="Eastman K.E."/>
            <person name="Pendleton A.L."/>
            <person name="Shaikh M.A."/>
            <person name="Suttiyut T."/>
            <person name="Ogas R."/>
            <person name="Tomko P."/>
            <person name="Gavelis G."/>
            <person name="Widhalm J.R."/>
            <person name="Wisecaver J.H."/>
        </authorList>
    </citation>
    <scope>NUCLEOTIDE SEQUENCE</scope>
    <source>
        <strain evidence="1">ECLA1</strain>
    </source>
</reference>
<protein>
    <submittedName>
        <fullName evidence="1">Uncharacterized protein</fullName>
    </submittedName>
</protein>
<proteinExistence type="predicted"/>
<evidence type="ECO:0000313" key="1">
    <source>
        <dbReference type="EMBL" id="KAK3721881.1"/>
    </source>
</evidence>
<name>A0AAE0XYD1_9GAST</name>